<name>A0A135YQ15_9FIRM</name>
<dbReference type="Proteomes" id="UP000070326">
    <property type="component" value="Unassembled WGS sequence"/>
</dbReference>
<dbReference type="Pfam" id="PF01243">
    <property type="entry name" value="PNPOx_N"/>
    <property type="match status" value="1"/>
</dbReference>
<dbReference type="STRING" id="1261.HMPREF3195_01420"/>
<dbReference type="SUPFAM" id="SSF50475">
    <property type="entry name" value="FMN-binding split barrel"/>
    <property type="match status" value="1"/>
</dbReference>
<dbReference type="EMBL" id="LSQZ01000072">
    <property type="protein sequence ID" value="KXI11443.1"/>
    <property type="molecule type" value="Genomic_DNA"/>
</dbReference>
<dbReference type="AlphaFoldDB" id="A0A135YQ15"/>
<proteinExistence type="predicted"/>
<dbReference type="Gene3D" id="2.30.110.10">
    <property type="entry name" value="Electron Transport, Fmn-binding Protein, Chain A"/>
    <property type="match status" value="1"/>
</dbReference>
<reference evidence="2 3" key="1">
    <citation type="submission" date="2016-02" db="EMBL/GenBank/DDBJ databases">
        <authorList>
            <person name="Wen L."/>
            <person name="He K."/>
            <person name="Yang H."/>
        </authorList>
    </citation>
    <scope>NUCLEOTIDE SEQUENCE [LARGE SCALE GENOMIC DNA]</scope>
    <source>
        <strain evidence="2 3">MJR8628A</strain>
    </source>
</reference>
<dbReference type="InterPro" id="IPR012349">
    <property type="entry name" value="Split_barrel_FMN-bd"/>
</dbReference>
<feature type="domain" description="Pyridoxamine 5'-phosphate oxidase N-terminal" evidence="1">
    <location>
        <begin position="10"/>
        <end position="127"/>
    </location>
</feature>
<evidence type="ECO:0000313" key="2">
    <source>
        <dbReference type="EMBL" id="KXI11443.1"/>
    </source>
</evidence>
<gene>
    <name evidence="2" type="ORF">HMPREF3195_01420</name>
</gene>
<organism evidence="2 3">
    <name type="scientific">Peptostreptococcus anaerobius</name>
    <dbReference type="NCBI Taxonomy" id="1261"/>
    <lineage>
        <taxon>Bacteria</taxon>
        <taxon>Bacillati</taxon>
        <taxon>Bacillota</taxon>
        <taxon>Clostridia</taxon>
        <taxon>Peptostreptococcales</taxon>
        <taxon>Peptostreptococcaceae</taxon>
        <taxon>Peptostreptococcus</taxon>
    </lineage>
</organism>
<comment type="caution">
    <text evidence="2">The sequence shown here is derived from an EMBL/GenBank/DDBJ whole genome shotgun (WGS) entry which is preliminary data.</text>
</comment>
<protein>
    <submittedName>
        <fullName evidence="2">Pyridoxamine 5'-phosphate oxidase family protein</fullName>
    </submittedName>
</protein>
<dbReference type="eggNOG" id="COG5015">
    <property type="taxonomic scope" value="Bacteria"/>
</dbReference>
<evidence type="ECO:0000259" key="1">
    <source>
        <dbReference type="Pfam" id="PF01243"/>
    </source>
</evidence>
<accession>A0A135YQ15</accession>
<sequence length="140" mass="16326">MEVSKMSNEQRISEFLTKAGVYYLATVNGNVPKCRPLGFHMLIDDTIYFGVGDFKEVYRQLQENPMAEICATIKNDFIRYYGKAVFIEDNEELLEKAFEVLPMMKKIYNEESGYKLKLFKLVDATVEYRAIIKLVEKIEL</sequence>
<dbReference type="InterPro" id="IPR011576">
    <property type="entry name" value="Pyridox_Oxase_N"/>
</dbReference>
<dbReference type="PATRIC" id="fig|1261.3.peg.157"/>
<evidence type="ECO:0000313" key="3">
    <source>
        <dbReference type="Proteomes" id="UP000070326"/>
    </source>
</evidence>